<feature type="binding site" evidence="14">
    <location>
        <position position="248"/>
    </location>
    <ligand>
        <name>Zn(2+)</name>
        <dbReference type="ChEBI" id="CHEBI:29105"/>
    </ligand>
</feature>
<dbReference type="InterPro" id="IPR008967">
    <property type="entry name" value="p53-like_TF_DNA-bd_sf"/>
</dbReference>
<evidence type="ECO:0000256" key="1">
    <source>
        <dbReference type="ARBA" id="ARBA00006167"/>
    </source>
</evidence>
<evidence type="ECO:0000256" key="3">
    <source>
        <dbReference type="ARBA" id="ARBA00022490"/>
    </source>
</evidence>
<evidence type="ECO:0000256" key="8">
    <source>
        <dbReference type="ARBA" id="ARBA00023015"/>
    </source>
</evidence>
<evidence type="ECO:0000259" key="19">
    <source>
        <dbReference type="Pfam" id="PF07710"/>
    </source>
</evidence>
<dbReference type="EMBL" id="OX395138">
    <property type="protein sequence ID" value="CAI5791504.1"/>
    <property type="molecule type" value="Genomic_DNA"/>
</dbReference>
<dbReference type="GO" id="GO:0005634">
    <property type="term" value="C:nucleus"/>
    <property type="evidence" value="ECO:0007669"/>
    <property type="project" value="UniProtKB-SubCell"/>
</dbReference>
<gene>
    <name evidence="20" type="ORF">PODLI_1B008926</name>
</gene>
<dbReference type="Proteomes" id="UP001178461">
    <property type="component" value="Chromosome 13"/>
</dbReference>
<evidence type="ECO:0000256" key="2">
    <source>
        <dbReference type="ARBA" id="ARBA00017135"/>
    </source>
</evidence>
<comment type="cofactor">
    <cofactor evidence="14 16">
        <name>Zn(2+)</name>
        <dbReference type="ChEBI" id="CHEBI:29105"/>
    </cofactor>
    <text evidence="14 16">Binds 1 zinc ion per subunit.</text>
</comment>
<keyword evidence="8 16" id="KW-0805">Transcription regulation</keyword>
<dbReference type="GO" id="GO:0000978">
    <property type="term" value="F:RNA polymerase II cis-regulatory region sequence-specific DNA binding"/>
    <property type="evidence" value="ECO:0007669"/>
    <property type="project" value="TreeGrafter"/>
</dbReference>
<evidence type="ECO:0000256" key="5">
    <source>
        <dbReference type="ARBA" id="ARBA00022703"/>
    </source>
</evidence>
<dbReference type="Gene3D" id="2.60.40.720">
    <property type="match status" value="1"/>
</dbReference>
<comment type="subcellular location">
    <subcellularLocation>
        <location evidence="16">Cytoplasm</location>
    </subcellularLocation>
    <subcellularLocation>
        <location evidence="16">Nucleus</location>
    </subcellularLocation>
</comment>
<dbReference type="PANTHER" id="PTHR11447">
    <property type="entry name" value="CELLULAR TUMOR ANTIGEN P53"/>
    <property type="match status" value="1"/>
</dbReference>
<comment type="similarity">
    <text evidence="1 16">Belongs to the p53 family.</text>
</comment>
<dbReference type="GO" id="GO:0046872">
    <property type="term" value="F:metal ion binding"/>
    <property type="evidence" value="ECO:0007669"/>
    <property type="project" value="UniProtKB-KW"/>
</dbReference>
<keyword evidence="11 16" id="KW-0804">Transcription</keyword>
<feature type="binding site" evidence="14">
    <location>
        <position position="180"/>
    </location>
    <ligand>
        <name>Zn(2+)</name>
        <dbReference type="ChEBI" id="CHEBI:29105"/>
    </ligand>
</feature>
<comment type="subunit">
    <text evidence="16">Binds DNA as a homotetramer.</text>
</comment>
<evidence type="ECO:0000313" key="20">
    <source>
        <dbReference type="EMBL" id="CAI5791504.1"/>
    </source>
</evidence>
<dbReference type="SUPFAM" id="SSF49417">
    <property type="entry name" value="p53-like transcription factors"/>
    <property type="match status" value="1"/>
</dbReference>
<keyword evidence="4" id="KW-0597">Phosphoprotein</keyword>
<feature type="domain" description="p53 DNA-binding" evidence="18">
    <location>
        <begin position="104"/>
        <end position="294"/>
    </location>
</feature>
<dbReference type="InterPro" id="IPR002117">
    <property type="entry name" value="p53_tumour_suppressor"/>
</dbReference>
<keyword evidence="5 16" id="KW-0053">Apoptosis</keyword>
<evidence type="ECO:0000259" key="18">
    <source>
        <dbReference type="Pfam" id="PF00870"/>
    </source>
</evidence>
<dbReference type="SUPFAM" id="SSF47719">
    <property type="entry name" value="p53 tetramerization domain"/>
    <property type="match status" value="1"/>
</dbReference>
<comment type="function">
    <text evidence="16">Multifunctional transcription factor that induces cell cycle arrest, DNA repair or apoptosis upon binding to its target DNA sequence. Acts as a tumor suppressor in many tumor types; induces growth arrest or apoptosis depending on the physiological circumstances and cell type. Negatively regulates cell division by controlling expression of a set of genes required for this process. One of the activated genes is an inhibitor of cyclin-dependent kinases. Apoptosis induction seems to be mediated either by stimulation of BAX and FAS antigen expression, or by repression of Bcl-2 expression.</text>
</comment>
<dbReference type="PANTHER" id="PTHR11447:SF6">
    <property type="entry name" value="CELLULAR TUMOR ANTIGEN P53"/>
    <property type="match status" value="1"/>
</dbReference>
<evidence type="ECO:0000256" key="9">
    <source>
        <dbReference type="ARBA" id="ARBA00023125"/>
    </source>
</evidence>
<dbReference type="GO" id="GO:0051262">
    <property type="term" value="P:protein tetramerization"/>
    <property type="evidence" value="ECO:0007669"/>
    <property type="project" value="InterPro"/>
</dbReference>
<evidence type="ECO:0000313" key="21">
    <source>
        <dbReference type="Proteomes" id="UP001178461"/>
    </source>
</evidence>
<dbReference type="GO" id="GO:0000981">
    <property type="term" value="F:DNA-binding transcription factor activity, RNA polymerase II-specific"/>
    <property type="evidence" value="ECO:0007669"/>
    <property type="project" value="TreeGrafter"/>
</dbReference>
<keyword evidence="7 14" id="KW-0862">Zinc</keyword>
<keyword evidence="21" id="KW-1185">Reference proteome</keyword>
<name>A0AA35L9F9_9SAUR</name>
<feature type="domain" description="p53 tetramerisation" evidence="19">
    <location>
        <begin position="373"/>
        <end position="410"/>
    </location>
</feature>
<dbReference type="GO" id="GO:0006915">
    <property type="term" value="P:apoptotic process"/>
    <property type="evidence" value="ECO:0007669"/>
    <property type="project" value="UniProtKB-KW"/>
</dbReference>
<evidence type="ECO:0000256" key="12">
    <source>
        <dbReference type="ARBA" id="ARBA00023242"/>
    </source>
</evidence>
<dbReference type="Pfam" id="PF00870">
    <property type="entry name" value="P53"/>
    <property type="match status" value="1"/>
</dbReference>
<feature type="compositionally biased region" description="Basic and acidic residues" evidence="17">
    <location>
        <begin position="287"/>
        <end position="296"/>
    </location>
</feature>
<keyword evidence="3 16" id="KW-0963">Cytoplasm</keyword>
<dbReference type="InterPro" id="IPR012346">
    <property type="entry name" value="p53/RUNT-type_TF_DNA-bd_sf"/>
</dbReference>
<evidence type="ECO:0000256" key="16">
    <source>
        <dbReference type="RuleBase" id="RU003304"/>
    </source>
</evidence>
<dbReference type="InterPro" id="IPR010991">
    <property type="entry name" value="p53_tetrameristn"/>
</dbReference>
<evidence type="ECO:0000256" key="6">
    <source>
        <dbReference type="ARBA" id="ARBA00022723"/>
    </source>
</evidence>
<evidence type="ECO:0000256" key="11">
    <source>
        <dbReference type="ARBA" id="ARBA00023163"/>
    </source>
</evidence>
<keyword evidence="13 16" id="KW-0131">Cell cycle</keyword>
<evidence type="ECO:0000256" key="17">
    <source>
        <dbReference type="SAM" id="MobiDB-lite"/>
    </source>
</evidence>
<dbReference type="Gene3D" id="4.10.170.10">
    <property type="entry name" value="p53-like tetramerisation domain"/>
    <property type="match status" value="1"/>
</dbReference>
<dbReference type="FunFam" id="2.60.40.720:FF:000002">
    <property type="entry name" value="Cellular tumor antigen p53"/>
    <property type="match status" value="1"/>
</dbReference>
<feature type="site" description="Interaction with DNA" evidence="15">
    <location>
        <position position="124"/>
    </location>
</feature>
<protein>
    <recommendedName>
        <fullName evidence="2 16">Cellular tumor antigen p53</fullName>
    </recommendedName>
</protein>
<evidence type="ECO:0000256" key="15">
    <source>
        <dbReference type="PIRSR" id="PIRSR602117-2"/>
    </source>
</evidence>
<evidence type="ECO:0000256" key="7">
    <source>
        <dbReference type="ARBA" id="ARBA00022833"/>
    </source>
</evidence>
<accession>A0AA35L9F9</accession>
<organism evidence="20 21">
    <name type="scientific">Podarcis lilfordi</name>
    <name type="common">Lilford's wall lizard</name>
    <dbReference type="NCBI Taxonomy" id="74358"/>
    <lineage>
        <taxon>Eukaryota</taxon>
        <taxon>Metazoa</taxon>
        <taxon>Chordata</taxon>
        <taxon>Craniata</taxon>
        <taxon>Vertebrata</taxon>
        <taxon>Euteleostomi</taxon>
        <taxon>Lepidosauria</taxon>
        <taxon>Squamata</taxon>
        <taxon>Bifurcata</taxon>
        <taxon>Unidentata</taxon>
        <taxon>Episquamata</taxon>
        <taxon>Laterata</taxon>
        <taxon>Lacertibaenia</taxon>
        <taxon>Lacertidae</taxon>
        <taxon>Podarcis</taxon>
    </lineage>
</organism>
<dbReference type="InterPro" id="IPR036674">
    <property type="entry name" value="p53_tetramer_sf"/>
</dbReference>
<reference evidence="20" key="1">
    <citation type="submission" date="2022-12" db="EMBL/GenBank/DDBJ databases">
        <authorList>
            <person name="Alioto T."/>
            <person name="Alioto T."/>
            <person name="Gomez Garrido J."/>
        </authorList>
    </citation>
    <scope>NUCLEOTIDE SEQUENCE</scope>
</reference>
<dbReference type="PRINTS" id="PR00386">
    <property type="entry name" value="P53SUPPRESSR"/>
</dbReference>
<dbReference type="GO" id="GO:0005737">
    <property type="term" value="C:cytoplasm"/>
    <property type="evidence" value="ECO:0007669"/>
    <property type="project" value="UniProtKB-SubCell"/>
</dbReference>
<feature type="binding site" evidence="14">
    <location>
        <position position="244"/>
    </location>
    <ligand>
        <name>Zn(2+)</name>
        <dbReference type="ChEBI" id="CHEBI:29105"/>
    </ligand>
</feature>
<dbReference type="Pfam" id="PF07710">
    <property type="entry name" value="P53_tetramer"/>
    <property type="match status" value="1"/>
</dbReference>
<dbReference type="InterPro" id="IPR011615">
    <property type="entry name" value="p53_DNA-bd"/>
</dbReference>
<feature type="region of interest" description="Disordered" evidence="17">
    <location>
        <begin position="287"/>
        <end position="361"/>
    </location>
</feature>
<feature type="binding site" evidence="14">
    <location>
        <position position="183"/>
    </location>
    <ligand>
        <name>Zn(2+)</name>
        <dbReference type="ChEBI" id="CHEBI:29105"/>
    </ligand>
</feature>
<evidence type="ECO:0000256" key="13">
    <source>
        <dbReference type="ARBA" id="ARBA00023306"/>
    </source>
</evidence>
<keyword evidence="6 14" id="KW-0479">Metal-binding</keyword>
<keyword evidence="10 16" id="KW-0010">Activator</keyword>
<evidence type="ECO:0000256" key="4">
    <source>
        <dbReference type="ARBA" id="ARBA00022553"/>
    </source>
</evidence>
<evidence type="ECO:0000256" key="14">
    <source>
        <dbReference type="PIRSR" id="PIRSR602117-1"/>
    </source>
</evidence>
<keyword evidence="9 16" id="KW-0238">DNA-binding</keyword>
<dbReference type="AlphaFoldDB" id="A0AA35L9F9"/>
<proteinExistence type="inferred from homology"/>
<sequence>MFSRAEGEGRGRAAGGGAATWSSYICLLLLLPALKMEQLFESDAVFNELWTCMQSSKDFEEELHEDLTLENFPLPFPEEGSAPQGGEQSSEATILPTTSAVPSTENYPGEHGFELAFEPSGTAKSVTCTYSPVLNKLYCQMGKTCPVLIKVATPPPLWAIIRTTAIFKKSEHIAEVVKRCPHHERSGEGSRGGIAPAEHLIRVEGNQQAQYLSDQNTKRHSVVVPYEAPQLGTESSKILYNFMCNSSCQGGMNRRPILIIITLETHLGQLLGRRCFEARVCACPGRDRKTEEENFKRMAPSGINAKRNKLESDGGGNTKRSRLEAGSGNAKQCKSEEESSQEWLPGSPGASFSQSSDLGGSKKRIVEAPSGVSSSTEGRVYTIQTRDRKLYQLLKKIKEAIEFQDLMKQNKEPAKVLQKKMAVVVKDN</sequence>
<keyword evidence="12 16" id="KW-0539">Nucleus</keyword>
<dbReference type="CDD" id="cd08367">
    <property type="entry name" value="P53"/>
    <property type="match status" value="1"/>
</dbReference>
<evidence type="ECO:0000256" key="10">
    <source>
        <dbReference type="ARBA" id="ARBA00023159"/>
    </source>
</evidence>